<dbReference type="InterPro" id="IPR029077">
    <property type="entry name" value="Imm45"/>
</dbReference>
<dbReference type="EMBL" id="NSCM01000113">
    <property type="protein sequence ID" value="RAX06488.1"/>
    <property type="molecule type" value="Genomic_DNA"/>
</dbReference>
<dbReference type="RefSeq" id="WP_112896999.1">
    <property type="nucleotide sequence ID" value="NZ_CAWNYH010000113.1"/>
</dbReference>
<dbReference type="AlphaFoldDB" id="A0A329WSH5"/>
<name>A0A329WSH5_9GAMM</name>
<gene>
    <name evidence="3" type="ORF">CKY02_22665</name>
    <name evidence="2" type="ORF">GPY48_22275</name>
</gene>
<evidence type="ECO:0000313" key="4">
    <source>
        <dbReference type="Proteomes" id="UP000250919"/>
    </source>
</evidence>
<comment type="caution">
    <text evidence="3">The sequence shown here is derived from an EMBL/GenBank/DDBJ whole genome shotgun (WGS) entry which is preliminary data.</text>
</comment>
<evidence type="ECO:0000313" key="5">
    <source>
        <dbReference type="Proteomes" id="UP000466619"/>
    </source>
</evidence>
<evidence type="ECO:0000313" key="2">
    <source>
        <dbReference type="EMBL" id="NDL05779.1"/>
    </source>
</evidence>
<dbReference type="Proteomes" id="UP000250919">
    <property type="component" value="Unassembled WGS sequence"/>
</dbReference>
<keyword evidence="5" id="KW-1185">Reference proteome</keyword>
<reference evidence="3 4" key="2">
    <citation type="journal article" date="2018" name="Int. J. Syst. Evol. Microbiol.">
        <title>Whole-genome-based revisit of Photorhabdus phylogeny: proposal for the elevation of most Photorhabdus subspecies to the species level and description of one novel species Photorhabdus bodei sp. nov., and one novel subspecies Photorhabdus laumondii subsp. clarkei subsp. nov.</title>
        <authorList>
            <person name="Machado R.A.R."/>
            <person name="Wuthrich D."/>
            <person name="Kuhnert P."/>
            <person name="Arce C.C.M."/>
            <person name="Thonen L."/>
            <person name="Ruiz C."/>
            <person name="Zhang X."/>
            <person name="Robert C.A.M."/>
            <person name="Karimi J."/>
            <person name="Kamali S."/>
            <person name="Ma J."/>
            <person name="Bruggmann R."/>
            <person name="Erb M."/>
        </authorList>
    </citation>
    <scope>NUCLEOTIDE SEQUENCE [LARGE SCALE GENOMIC DNA]</scope>
    <source>
        <strain evidence="3 4">LJ24-63</strain>
    </source>
</reference>
<evidence type="ECO:0000259" key="1">
    <source>
        <dbReference type="Pfam" id="PF15572"/>
    </source>
</evidence>
<proteinExistence type="predicted"/>
<dbReference type="Pfam" id="PF15572">
    <property type="entry name" value="Imm45"/>
    <property type="match status" value="1"/>
</dbReference>
<protein>
    <recommendedName>
        <fullName evidence="1">Immunity protein 45 domain-containing protein</fullName>
    </recommendedName>
</protein>
<organism evidence="3 4">
    <name type="scientific">Photorhabdus bodei</name>
    <dbReference type="NCBI Taxonomy" id="2029681"/>
    <lineage>
        <taxon>Bacteria</taxon>
        <taxon>Pseudomonadati</taxon>
        <taxon>Pseudomonadota</taxon>
        <taxon>Gammaproteobacteria</taxon>
        <taxon>Enterobacterales</taxon>
        <taxon>Morganellaceae</taxon>
        <taxon>Photorhabdus</taxon>
    </lineage>
</organism>
<evidence type="ECO:0000313" key="3">
    <source>
        <dbReference type="EMBL" id="RAX06488.1"/>
    </source>
</evidence>
<dbReference type="Proteomes" id="UP000466619">
    <property type="component" value="Unassembled WGS sequence"/>
</dbReference>
<accession>A0A329WSH5</accession>
<sequence>MKLIDRIEKYISRGTVFRLPAAWPYEEQVDFMVFETQDDERPYGLIISSGYKAGLFLVKLPIESISDEGHGLNTEWVIKNWSKWIYPECDVKDVCLIERYTAIAID</sequence>
<dbReference type="GeneID" id="88808553"/>
<dbReference type="EMBL" id="WSFC01000085">
    <property type="protein sequence ID" value="NDL05779.1"/>
    <property type="molecule type" value="Genomic_DNA"/>
</dbReference>
<reference evidence="2 5" key="3">
    <citation type="submission" date="2019-12" db="EMBL/GenBank/DDBJ databases">
        <title>Engineering Photorhabdus to improve their lethality against agricultural pests.</title>
        <authorList>
            <person name="Machado R.A.R."/>
        </authorList>
    </citation>
    <scope>NUCLEOTIDE SEQUENCE [LARGE SCALE GENOMIC DNA]</scope>
    <source>
        <strain evidence="2 5">M-CN4</strain>
    </source>
</reference>
<reference evidence="3" key="1">
    <citation type="submission" date="2017-08" db="EMBL/GenBank/DDBJ databases">
        <authorList>
            <person name="de Groot N.N."/>
        </authorList>
    </citation>
    <scope>NUCLEOTIDE SEQUENCE</scope>
    <source>
        <strain evidence="3">LJ24-63</strain>
    </source>
</reference>
<feature type="domain" description="Immunity protein 45" evidence="1">
    <location>
        <begin position="8"/>
        <end position="95"/>
    </location>
</feature>